<dbReference type="Proteomes" id="UP000554766">
    <property type="component" value="Unassembled WGS sequence"/>
</dbReference>
<protein>
    <submittedName>
        <fullName evidence="7">Site-2 protease family protein</fullName>
    </submittedName>
</protein>
<accession>A0A7L4PBN0</accession>
<evidence type="ECO:0000256" key="2">
    <source>
        <dbReference type="ARBA" id="ARBA00022692"/>
    </source>
</evidence>
<dbReference type="GO" id="GO:0012505">
    <property type="term" value="C:endomembrane system"/>
    <property type="evidence" value="ECO:0007669"/>
    <property type="project" value="UniProtKB-SubCell"/>
</dbReference>
<organism evidence="7 8">
    <name type="scientific">Pyrobaculum arsenaticum</name>
    <dbReference type="NCBI Taxonomy" id="121277"/>
    <lineage>
        <taxon>Archaea</taxon>
        <taxon>Thermoproteota</taxon>
        <taxon>Thermoprotei</taxon>
        <taxon>Thermoproteales</taxon>
        <taxon>Thermoproteaceae</taxon>
        <taxon>Pyrobaculum</taxon>
    </lineage>
</organism>
<evidence type="ECO:0000259" key="6">
    <source>
        <dbReference type="Pfam" id="PF02163"/>
    </source>
</evidence>
<dbReference type="EMBL" id="JAAVJF010000004">
    <property type="protein sequence ID" value="NYR16103.1"/>
    <property type="molecule type" value="Genomic_DNA"/>
</dbReference>
<comment type="subcellular location">
    <subcellularLocation>
        <location evidence="1">Endomembrane system</location>
        <topology evidence="1">Multi-pass membrane protein</topology>
    </subcellularLocation>
</comment>
<keyword evidence="7" id="KW-0645">Protease</keyword>
<dbReference type="SUPFAM" id="SSF50156">
    <property type="entry name" value="PDZ domain-like"/>
    <property type="match status" value="1"/>
</dbReference>
<dbReference type="InterPro" id="IPR008915">
    <property type="entry name" value="Peptidase_M50"/>
</dbReference>
<dbReference type="GO" id="GO:0005737">
    <property type="term" value="C:cytoplasm"/>
    <property type="evidence" value="ECO:0007669"/>
    <property type="project" value="TreeGrafter"/>
</dbReference>
<evidence type="ECO:0000313" key="7">
    <source>
        <dbReference type="EMBL" id="NYR16103.1"/>
    </source>
</evidence>
<dbReference type="GO" id="GO:0004222">
    <property type="term" value="F:metalloendopeptidase activity"/>
    <property type="evidence" value="ECO:0007669"/>
    <property type="project" value="InterPro"/>
</dbReference>
<gene>
    <name evidence="7" type="ORF">HC235_09215</name>
</gene>
<feature type="transmembrane region" description="Helical" evidence="5">
    <location>
        <begin position="468"/>
        <end position="492"/>
    </location>
</feature>
<evidence type="ECO:0000256" key="1">
    <source>
        <dbReference type="ARBA" id="ARBA00004127"/>
    </source>
</evidence>
<dbReference type="Gene3D" id="2.30.42.10">
    <property type="match status" value="1"/>
</dbReference>
<keyword evidence="4 5" id="KW-0472">Membrane</keyword>
<keyword evidence="2 5" id="KW-0812">Transmembrane</keyword>
<dbReference type="AlphaFoldDB" id="A0A7L4PBN0"/>
<reference evidence="7 8" key="1">
    <citation type="journal article" date="2020" name="Nat. Commun.">
        <title>The structures of two archaeal type IV pili illuminate evolutionary relationships.</title>
        <authorList>
            <person name="Wang F."/>
            <person name="Baquero D.P."/>
            <person name="Su Z."/>
            <person name="Beltran L.C."/>
            <person name="Prangishvili D."/>
            <person name="Krupovic M."/>
            <person name="Egelman E.H."/>
        </authorList>
    </citation>
    <scope>NUCLEOTIDE SEQUENCE [LARGE SCALE GENOMIC DNA]</scope>
    <source>
        <strain evidence="7 8">2GA</strain>
    </source>
</reference>
<dbReference type="InterPro" id="IPR036034">
    <property type="entry name" value="PDZ_sf"/>
</dbReference>
<evidence type="ECO:0000256" key="4">
    <source>
        <dbReference type="ARBA" id="ARBA00023136"/>
    </source>
</evidence>
<feature type="transmembrane region" description="Helical" evidence="5">
    <location>
        <begin position="134"/>
        <end position="151"/>
    </location>
</feature>
<evidence type="ECO:0000256" key="3">
    <source>
        <dbReference type="ARBA" id="ARBA00022989"/>
    </source>
</evidence>
<feature type="transmembrane region" description="Helical" evidence="5">
    <location>
        <begin position="6"/>
        <end position="21"/>
    </location>
</feature>
<dbReference type="GO" id="GO:0016020">
    <property type="term" value="C:membrane"/>
    <property type="evidence" value="ECO:0007669"/>
    <property type="project" value="InterPro"/>
</dbReference>
<name>A0A7L4PBN0_9CREN</name>
<dbReference type="OMA" id="PWDQLPY"/>
<dbReference type="PRINTS" id="PR01000">
    <property type="entry name" value="SREBPS2PTASE"/>
</dbReference>
<feature type="transmembrane region" description="Helical" evidence="5">
    <location>
        <begin position="57"/>
        <end position="77"/>
    </location>
</feature>
<dbReference type="GeneID" id="5054332"/>
<keyword evidence="3 5" id="KW-1133">Transmembrane helix</keyword>
<evidence type="ECO:0000256" key="5">
    <source>
        <dbReference type="SAM" id="Phobius"/>
    </source>
</evidence>
<dbReference type="RefSeq" id="WP_011901687.1">
    <property type="nucleotide sequence ID" value="NZ_JAAVJF010000004.1"/>
</dbReference>
<feature type="domain" description="Peptidase M50" evidence="6">
    <location>
        <begin position="136"/>
        <end position="481"/>
    </location>
</feature>
<comment type="caution">
    <text evidence="7">The sequence shown here is derived from an EMBL/GenBank/DDBJ whole genome shotgun (WGS) entry which is preliminary data.</text>
</comment>
<dbReference type="GO" id="GO:0031293">
    <property type="term" value="P:membrane protein intracellular domain proteolysis"/>
    <property type="evidence" value="ECO:0007669"/>
    <property type="project" value="TreeGrafter"/>
</dbReference>
<dbReference type="PANTHER" id="PTHR13325:SF3">
    <property type="entry name" value="MEMBRANE-BOUND TRANSCRIPTION FACTOR SITE-2 PROTEASE"/>
    <property type="match status" value="1"/>
</dbReference>
<sequence length="502" mass="54568">MDAAIWFILSWLALVGVLYIFKKDAVKYFVAIYWKSEKLTKYVVLFTDKLRFIPLKVYLVSVLVLFALPMFLAMPFIRPDGQLSSLPGFLYILVGGTVNALRMLLGGAPVQEAAAGSAGVTPIVPGLTLPWDQLPYLAVAIAVAVVLHELMHGYAALRYGIPVKSVGVFSLFYILSGAFVEPDEDQFKKASTEAKAAVLASGVAANVVIAIIAMLIGVFGAWAGLGGAVFGASAYGIHPGDRVVEIRGCGFVERVYTPDDFVTKINVLAGLGPLLGINKTISCKPGDKVTLVAYSWLHRYEVQVDYSNFTTPSQLRWLYTDGSLYLGGVRPGDVIKRVEGCGVARDITSSGDFLAFILESRRICKAGDAVKVYVERNGTIHVFNVTLVEKDGRLFYGIGPTSFPLLGYDYGPVKREQLYNTDFTKLIFWLLVVNYGLAAINALPIYPLDGGQLLAAVAQRKLGEKKGTAVVNAVTWILAAMLIFNIALGLIGEQYRVLEAIR</sequence>
<dbReference type="InterPro" id="IPR001193">
    <property type="entry name" value="MBTPS2"/>
</dbReference>
<keyword evidence="7" id="KW-0378">Hydrolase</keyword>
<feature type="transmembrane region" description="Helical" evidence="5">
    <location>
        <begin position="163"/>
        <end position="180"/>
    </location>
</feature>
<keyword evidence="8" id="KW-1185">Reference proteome</keyword>
<proteinExistence type="predicted"/>
<dbReference type="Pfam" id="PF02163">
    <property type="entry name" value="Peptidase_M50"/>
    <property type="match status" value="1"/>
</dbReference>
<evidence type="ECO:0000313" key="8">
    <source>
        <dbReference type="Proteomes" id="UP000554766"/>
    </source>
</evidence>
<feature type="transmembrane region" description="Helical" evidence="5">
    <location>
        <begin position="200"/>
        <end position="225"/>
    </location>
</feature>
<dbReference type="PANTHER" id="PTHR13325">
    <property type="entry name" value="PROTEASE M50 MEMBRANE-BOUND TRANSCRIPTION FACTOR SITE 2 PROTEASE"/>
    <property type="match status" value="1"/>
</dbReference>
<feature type="transmembrane region" description="Helical" evidence="5">
    <location>
        <begin position="426"/>
        <end position="448"/>
    </location>
</feature>